<proteinExistence type="predicted"/>
<feature type="transmembrane region" description="Helical" evidence="1">
    <location>
        <begin position="9"/>
        <end position="34"/>
    </location>
</feature>
<evidence type="ECO:0000313" key="2">
    <source>
        <dbReference type="EMBL" id="GGE19355.1"/>
    </source>
</evidence>
<keyword evidence="1" id="KW-0472">Membrane</keyword>
<organism evidence="2 3">
    <name type="scientific">Marinithermofilum abyssi</name>
    <dbReference type="NCBI Taxonomy" id="1571185"/>
    <lineage>
        <taxon>Bacteria</taxon>
        <taxon>Bacillati</taxon>
        <taxon>Bacillota</taxon>
        <taxon>Bacilli</taxon>
        <taxon>Bacillales</taxon>
        <taxon>Thermoactinomycetaceae</taxon>
        <taxon>Marinithermofilum</taxon>
    </lineage>
</organism>
<feature type="transmembrane region" description="Helical" evidence="1">
    <location>
        <begin position="46"/>
        <end position="64"/>
    </location>
</feature>
<dbReference type="RefSeq" id="WP_188647904.1">
    <property type="nucleotide sequence ID" value="NZ_BMHQ01000007.1"/>
</dbReference>
<name>A0A8J2YAT2_9BACL</name>
<dbReference type="Proteomes" id="UP000625210">
    <property type="component" value="Unassembled WGS sequence"/>
</dbReference>
<dbReference type="AlphaFoldDB" id="A0A8J2YAT2"/>
<keyword evidence="3" id="KW-1185">Reference proteome</keyword>
<sequence>MAKNRVTFFLYDLVLAVAAIIFTVSIESGLLIAITGMEPFRLGLTIWMYVGVIILSFGFMHGWVRWGYEWRGEPRED</sequence>
<reference evidence="2" key="2">
    <citation type="submission" date="2020-09" db="EMBL/GenBank/DDBJ databases">
        <authorList>
            <person name="Sun Q."/>
            <person name="Zhou Y."/>
        </authorList>
    </citation>
    <scope>NUCLEOTIDE SEQUENCE</scope>
    <source>
        <strain evidence="2">CGMCC 1.15179</strain>
    </source>
</reference>
<evidence type="ECO:0000256" key="1">
    <source>
        <dbReference type="SAM" id="Phobius"/>
    </source>
</evidence>
<keyword evidence="1" id="KW-1133">Transmembrane helix</keyword>
<evidence type="ECO:0000313" key="3">
    <source>
        <dbReference type="Proteomes" id="UP000625210"/>
    </source>
</evidence>
<reference evidence="2" key="1">
    <citation type="journal article" date="2014" name="Int. J. Syst. Evol. Microbiol.">
        <title>Complete genome sequence of Corynebacterium casei LMG S-19264T (=DSM 44701T), isolated from a smear-ripened cheese.</title>
        <authorList>
            <consortium name="US DOE Joint Genome Institute (JGI-PGF)"/>
            <person name="Walter F."/>
            <person name="Albersmeier A."/>
            <person name="Kalinowski J."/>
            <person name="Ruckert C."/>
        </authorList>
    </citation>
    <scope>NUCLEOTIDE SEQUENCE</scope>
    <source>
        <strain evidence="2">CGMCC 1.15179</strain>
    </source>
</reference>
<protein>
    <submittedName>
        <fullName evidence="2">Uncharacterized protein</fullName>
    </submittedName>
</protein>
<comment type="caution">
    <text evidence="2">The sequence shown here is derived from an EMBL/GenBank/DDBJ whole genome shotgun (WGS) entry which is preliminary data.</text>
</comment>
<dbReference type="EMBL" id="BMHQ01000007">
    <property type="protein sequence ID" value="GGE19355.1"/>
    <property type="molecule type" value="Genomic_DNA"/>
</dbReference>
<keyword evidence="1" id="KW-0812">Transmembrane</keyword>
<gene>
    <name evidence="2" type="ORF">GCM10011571_21600</name>
</gene>
<accession>A0A8J2YAT2</accession>